<dbReference type="EC" id="4.4.1.1" evidence="4"/>
<comment type="similarity">
    <text evidence="3 9">Belongs to the trans-sulfuration enzymes family.</text>
</comment>
<sequence>MSPALDLVANGSSPTNGHASNGHSATKKPADGFSTRAIHIGSEADESTGAVIPAISLSTTYKQNGIGIHKGFEYSRSGNPNRNALETTLSSLESGGAYALAFASGSSTTATVLQSLGPNAHIVSVNDVYGGTFRYMTRVAKENQGLETTFLDLENAGEEEVLAAIRPNTKLIWIESPTNPTLRLIDIARVASIAHSHPSHPIVLVDNTFLSPFYSSPLLLGADIVLHSLTKYVNGHSDVVMGALILPEHHEELTQKLRFLQNAIGAVPSAYDSWLAQRGAKTLGLRMKAHGRNALAVAKALEESPYVAEVIYPGLASHPRNELAWKSLSPHARKWIDTLSPASSDPASPPADGFPYSGMISFRIRSSASNSQLQTADTFLTSLRLFTLAESLGGVESLAEHPAQMTHGSIPPAERALLGIGDDLIRLSVGVEEEEDLIRDVLGALEKAVGSA</sequence>
<organism evidence="11 12">
    <name type="scientific">Crucibulum laeve</name>
    <dbReference type="NCBI Taxonomy" id="68775"/>
    <lineage>
        <taxon>Eukaryota</taxon>
        <taxon>Fungi</taxon>
        <taxon>Dikarya</taxon>
        <taxon>Basidiomycota</taxon>
        <taxon>Agaricomycotina</taxon>
        <taxon>Agaricomycetes</taxon>
        <taxon>Agaricomycetidae</taxon>
        <taxon>Agaricales</taxon>
        <taxon>Agaricineae</taxon>
        <taxon>Nidulariaceae</taxon>
        <taxon>Crucibulum</taxon>
    </lineage>
</organism>
<dbReference type="GO" id="GO:0004123">
    <property type="term" value="F:cystathionine gamma-lyase activity"/>
    <property type="evidence" value="ECO:0007669"/>
    <property type="project" value="TreeGrafter"/>
</dbReference>
<dbReference type="GO" id="GO:0030170">
    <property type="term" value="F:pyridoxal phosphate binding"/>
    <property type="evidence" value="ECO:0007669"/>
    <property type="project" value="InterPro"/>
</dbReference>
<evidence type="ECO:0000313" key="12">
    <source>
        <dbReference type="Proteomes" id="UP000308652"/>
    </source>
</evidence>
<name>A0A5C3LPG5_9AGAR</name>
<dbReference type="InterPro" id="IPR015421">
    <property type="entry name" value="PyrdxlP-dep_Trfase_major"/>
</dbReference>
<dbReference type="PANTHER" id="PTHR11808">
    <property type="entry name" value="TRANS-SULFURATION ENZYME FAMILY MEMBER"/>
    <property type="match status" value="1"/>
</dbReference>
<gene>
    <name evidence="11" type="ORF">BDQ12DRAFT_688831</name>
</gene>
<dbReference type="EMBL" id="ML213626">
    <property type="protein sequence ID" value="TFK34954.1"/>
    <property type="molecule type" value="Genomic_DNA"/>
</dbReference>
<reference evidence="11 12" key="1">
    <citation type="journal article" date="2019" name="Nat. Ecol. Evol.">
        <title>Megaphylogeny resolves global patterns of mushroom evolution.</title>
        <authorList>
            <person name="Varga T."/>
            <person name="Krizsan K."/>
            <person name="Foldi C."/>
            <person name="Dima B."/>
            <person name="Sanchez-Garcia M."/>
            <person name="Sanchez-Ramirez S."/>
            <person name="Szollosi G.J."/>
            <person name="Szarkandi J.G."/>
            <person name="Papp V."/>
            <person name="Albert L."/>
            <person name="Andreopoulos W."/>
            <person name="Angelini C."/>
            <person name="Antonin V."/>
            <person name="Barry K.W."/>
            <person name="Bougher N.L."/>
            <person name="Buchanan P."/>
            <person name="Buyck B."/>
            <person name="Bense V."/>
            <person name="Catcheside P."/>
            <person name="Chovatia M."/>
            <person name="Cooper J."/>
            <person name="Damon W."/>
            <person name="Desjardin D."/>
            <person name="Finy P."/>
            <person name="Geml J."/>
            <person name="Haridas S."/>
            <person name="Hughes K."/>
            <person name="Justo A."/>
            <person name="Karasinski D."/>
            <person name="Kautmanova I."/>
            <person name="Kiss B."/>
            <person name="Kocsube S."/>
            <person name="Kotiranta H."/>
            <person name="LaButti K.M."/>
            <person name="Lechner B.E."/>
            <person name="Liimatainen K."/>
            <person name="Lipzen A."/>
            <person name="Lukacs Z."/>
            <person name="Mihaltcheva S."/>
            <person name="Morgado L.N."/>
            <person name="Niskanen T."/>
            <person name="Noordeloos M.E."/>
            <person name="Ohm R.A."/>
            <person name="Ortiz-Santana B."/>
            <person name="Ovrebo C."/>
            <person name="Racz N."/>
            <person name="Riley R."/>
            <person name="Savchenko A."/>
            <person name="Shiryaev A."/>
            <person name="Soop K."/>
            <person name="Spirin V."/>
            <person name="Szebenyi C."/>
            <person name="Tomsovsky M."/>
            <person name="Tulloss R.E."/>
            <person name="Uehling J."/>
            <person name="Grigoriev I.V."/>
            <person name="Vagvolgyi C."/>
            <person name="Papp T."/>
            <person name="Martin F.M."/>
            <person name="Miettinen O."/>
            <person name="Hibbett D.S."/>
            <person name="Nagy L.G."/>
        </authorList>
    </citation>
    <scope>NUCLEOTIDE SEQUENCE [LARGE SCALE GENOMIC DNA]</scope>
    <source>
        <strain evidence="11 12">CBS 166.37</strain>
    </source>
</reference>
<evidence type="ECO:0000256" key="2">
    <source>
        <dbReference type="ARBA" id="ARBA00005038"/>
    </source>
</evidence>
<evidence type="ECO:0000256" key="4">
    <source>
        <dbReference type="ARBA" id="ARBA00012085"/>
    </source>
</evidence>
<dbReference type="FunFam" id="3.40.640.10:FF:000009">
    <property type="entry name" value="Cystathionine gamma-synthase homolog"/>
    <property type="match status" value="1"/>
</dbReference>
<proteinExistence type="inferred from homology"/>
<keyword evidence="6" id="KW-0028">Amino-acid biosynthesis</keyword>
<dbReference type="OrthoDB" id="3512640at2759"/>
<evidence type="ECO:0000256" key="7">
    <source>
        <dbReference type="ARBA" id="ARBA00029853"/>
    </source>
</evidence>
<keyword evidence="6" id="KW-0198">Cysteine biosynthesis</keyword>
<evidence type="ECO:0000256" key="10">
    <source>
        <dbReference type="SAM" id="MobiDB-lite"/>
    </source>
</evidence>
<keyword evidence="12" id="KW-1185">Reference proteome</keyword>
<dbReference type="PROSITE" id="PS00868">
    <property type="entry name" value="CYS_MET_METAB_PP"/>
    <property type="match status" value="1"/>
</dbReference>
<dbReference type="STRING" id="68775.A0A5C3LPG5"/>
<evidence type="ECO:0000313" key="11">
    <source>
        <dbReference type="EMBL" id="TFK34954.1"/>
    </source>
</evidence>
<dbReference type="GO" id="GO:0019343">
    <property type="term" value="P:cysteine biosynthetic process via cystathionine"/>
    <property type="evidence" value="ECO:0007669"/>
    <property type="project" value="TreeGrafter"/>
</dbReference>
<dbReference type="PANTHER" id="PTHR11808:SF15">
    <property type="entry name" value="CYSTATHIONINE GAMMA-LYASE"/>
    <property type="match status" value="1"/>
</dbReference>
<evidence type="ECO:0000256" key="3">
    <source>
        <dbReference type="ARBA" id="ARBA00009077"/>
    </source>
</evidence>
<feature type="region of interest" description="Disordered" evidence="10">
    <location>
        <begin position="1"/>
        <end position="31"/>
    </location>
</feature>
<dbReference type="Proteomes" id="UP000308652">
    <property type="component" value="Unassembled WGS sequence"/>
</dbReference>
<accession>A0A5C3LPG5</accession>
<dbReference type="Gene3D" id="3.40.640.10">
    <property type="entry name" value="Type I PLP-dependent aspartate aminotransferase-like (Major domain)"/>
    <property type="match status" value="1"/>
</dbReference>
<keyword evidence="5 8" id="KW-0663">Pyridoxal phosphate</keyword>
<dbReference type="InterPro" id="IPR000277">
    <property type="entry name" value="Cys/Met-Metab_PyrdxlP-dep_enz"/>
</dbReference>
<dbReference type="GO" id="GO:0005737">
    <property type="term" value="C:cytoplasm"/>
    <property type="evidence" value="ECO:0007669"/>
    <property type="project" value="TreeGrafter"/>
</dbReference>
<feature type="compositionally biased region" description="Polar residues" evidence="10">
    <location>
        <begin position="10"/>
        <end position="24"/>
    </location>
</feature>
<dbReference type="PIRSF" id="PIRSF001434">
    <property type="entry name" value="CGS"/>
    <property type="match status" value="1"/>
</dbReference>
<dbReference type="InterPro" id="IPR015422">
    <property type="entry name" value="PyrdxlP-dep_Trfase_small"/>
</dbReference>
<dbReference type="Pfam" id="PF01053">
    <property type="entry name" value="Cys_Met_Meta_PP"/>
    <property type="match status" value="2"/>
</dbReference>
<feature type="modified residue" description="N6-(pyridoxal phosphate)lysine" evidence="8">
    <location>
        <position position="231"/>
    </location>
</feature>
<protein>
    <recommendedName>
        <fullName evidence="4">cystathionine gamma-lyase</fullName>
        <ecNumber evidence="4">4.4.1.1</ecNumber>
    </recommendedName>
    <alternativeName>
        <fullName evidence="7">Gamma-cystathionase</fullName>
    </alternativeName>
</protein>
<dbReference type="SUPFAM" id="SSF53383">
    <property type="entry name" value="PLP-dependent transferases"/>
    <property type="match status" value="1"/>
</dbReference>
<dbReference type="InterPro" id="IPR054542">
    <property type="entry name" value="Cys_met_metab_PP"/>
</dbReference>
<dbReference type="Gene3D" id="3.90.1150.10">
    <property type="entry name" value="Aspartate Aminotransferase, domain 1"/>
    <property type="match status" value="1"/>
</dbReference>
<dbReference type="GO" id="GO:0019346">
    <property type="term" value="P:transsulfuration"/>
    <property type="evidence" value="ECO:0007669"/>
    <property type="project" value="InterPro"/>
</dbReference>
<evidence type="ECO:0000256" key="1">
    <source>
        <dbReference type="ARBA" id="ARBA00001933"/>
    </source>
</evidence>
<comment type="pathway">
    <text evidence="2">Amino-acid biosynthesis; L-cysteine biosynthesis; L-cysteine from L-homocysteine and L-serine: step 2/2.</text>
</comment>
<evidence type="ECO:0000256" key="5">
    <source>
        <dbReference type="ARBA" id="ARBA00022898"/>
    </source>
</evidence>
<evidence type="ECO:0000256" key="8">
    <source>
        <dbReference type="PIRSR" id="PIRSR001434-2"/>
    </source>
</evidence>
<dbReference type="CDD" id="cd00614">
    <property type="entry name" value="CGS_like"/>
    <property type="match status" value="1"/>
</dbReference>
<evidence type="ECO:0000256" key="9">
    <source>
        <dbReference type="RuleBase" id="RU362118"/>
    </source>
</evidence>
<evidence type="ECO:0000256" key="6">
    <source>
        <dbReference type="ARBA" id="ARBA00023192"/>
    </source>
</evidence>
<dbReference type="AlphaFoldDB" id="A0A5C3LPG5"/>
<dbReference type="InterPro" id="IPR015424">
    <property type="entry name" value="PyrdxlP-dep_Trfase"/>
</dbReference>
<comment type="cofactor">
    <cofactor evidence="1 9">
        <name>pyridoxal 5'-phosphate</name>
        <dbReference type="ChEBI" id="CHEBI:597326"/>
    </cofactor>
</comment>